<evidence type="ECO:0000313" key="2">
    <source>
        <dbReference type="Proteomes" id="UP001519460"/>
    </source>
</evidence>
<sequence length="72" mass="8205">MENLASASRTLVNKQNSRFCYCWNCYCATASTEAGKGIRGRYQLQKKISRPRLLILDAEARNLTSMAWILFA</sequence>
<gene>
    <name evidence="1" type="ORF">BaRGS_00000466</name>
</gene>
<protein>
    <submittedName>
        <fullName evidence="1">Uncharacterized protein</fullName>
    </submittedName>
</protein>
<keyword evidence="2" id="KW-1185">Reference proteome</keyword>
<name>A0ABD0MA05_9CAEN</name>
<evidence type="ECO:0000313" key="1">
    <source>
        <dbReference type="EMBL" id="KAK7508227.1"/>
    </source>
</evidence>
<proteinExistence type="predicted"/>
<dbReference type="EMBL" id="JACVVK020000002">
    <property type="protein sequence ID" value="KAK7508227.1"/>
    <property type="molecule type" value="Genomic_DNA"/>
</dbReference>
<feature type="non-terminal residue" evidence="1">
    <location>
        <position position="72"/>
    </location>
</feature>
<reference evidence="1 2" key="1">
    <citation type="journal article" date="2023" name="Sci. Data">
        <title>Genome assembly of the Korean intertidal mud-creeper Batillaria attramentaria.</title>
        <authorList>
            <person name="Patra A.K."/>
            <person name="Ho P.T."/>
            <person name="Jun S."/>
            <person name="Lee S.J."/>
            <person name="Kim Y."/>
            <person name="Won Y.J."/>
        </authorList>
    </citation>
    <scope>NUCLEOTIDE SEQUENCE [LARGE SCALE GENOMIC DNA]</scope>
    <source>
        <strain evidence="1">Wonlab-2016</strain>
    </source>
</reference>
<accession>A0ABD0MA05</accession>
<comment type="caution">
    <text evidence="1">The sequence shown here is derived from an EMBL/GenBank/DDBJ whole genome shotgun (WGS) entry which is preliminary data.</text>
</comment>
<dbReference type="Proteomes" id="UP001519460">
    <property type="component" value="Unassembled WGS sequence"/>
</dbReference>
<dbReference type="AlphaFoldDB" id="A0ABD0MA05"/>
<organism evidence="1 2">
    <name type="scientific">Batillaria attramentaria</name>
    <dbReference type="NCBI Taxonomy" id="370345"/>
    <lineage>
        <taxon>Eukaryota</taxon>
        <taxon>Metazoa</taxon>
        <taxon>Spiralia</taxon>
        <taxon>Lophotrochozoa</taxon>
        <taxon>Mollusca</taxon>
        <taxon>Gastropoda</taxon>
        <taxon>Caenogastropoda</taxon>
        <taxon>Sorbeoconcha</taxon>
        <taxon>Cerithioidea</taxon>
        <taxon>Batillariidae</taxon>
        <taxon>Batillaria</taxon>
    </lineage>
</organism>